<dbReference type="SUPFAM" id="SSF51338">
    <property type="entry name" value="Composite domain of metallo-dependent hydrolases"/>
    <property type="match status" value="1"/>
</dbReference>
<dbReference type="Proteomes" id="UP000051870">
    <property type="component" value="Unassembled WGS sequence"/>
</dbReference>
<dbReference type="GO" id="GO:0016810">
    <property type="term" value="F:hydrolase activity, acting on carbon-nitrogen (but not peptide) bonds"/>
    <property type="evidence" value="ECO:0007669"/>
    <property type="project" value="InterPro"/>
</dbReference>
<protein>
    <submittedName>
        <fullName evidence="2">N-substituted formamide deformylase</fullName>
        <ecNumber evidence="2">3.5.1.91</ecNumber>
    </submittedName>
</protein>
<proteinExistence type="predicted"/>
<dbReference type="PANTHER" id="PTHR22642:SF2">
    <property type="entry name" value="PROTEIN LONG AFTER FAR-RED 3"/>
    <property type="match status" value="1"/>
</dbReference>
<keyword evidence="3" id="KW-1185">Reference proteome</keyword>
<dbReference type="STRING" id="1715693.PH7735_01272"/>
<sequence length="556" mass="59503">MSQTADIVILNGALCTFDPTRPTAQALAISGRKITAVGSDTDIQGLVGPTTRVIDAQGSTVLPGFIDSHVHLFAGSAELDMLDLMGLRGLDRLKDAVLGYAAGRPDDPLIMGVAAHYDIIAPGTKATRHDLDTIMPNRPLALMTSDHHTVFANTAALEKAGILHGGPVPEGSEIVMGPDGTATGQLNETGAFGPVLKLSALGGRDLLGYVTGAEPEPAATPEERAHDKEIILRGLTHCASYGITGLHNMDGNFYQLELLAELEAENRLPIRVQMPMHLKNYDSLDRLQEAVEMRDRFNSDKVYSGRVKMFMDGVLDSYTAFMLSPYPGNPATSGDAVFDADHFNEACIRADAMGLQISVHAIGDGAVRRVLDGYEAARNANGARDSRHRVEHIEVIDPADLPRVAQLGAVASVQPLHSPTGGIFEAYAPGDILTSAQIGQAFAWRALRASGARVCFSTDWPIVPIDVMVSVAGAVHGKDLPAPWQDNRQSLMDTLASYTRDNAWVEFAENQKGVLKSGYLADIAVMDKNLFDLPTEDLANAKAVLTLCDGEETFSA</sequence>
<dbReference type="SUPFAM" id="SSF51556">
    <property type="entry name" value="Metallo-dependent hydrolases"/>
    <property type="match status" value="1"/>
</dbReference>
<dbReference type="InterPro" id="IPR032466">
    <property type="entry name" value="Metal_Hydrolase"/>
</dbReference>
<dbReference type="EC" id="3.5.1.91" evidence="2"/>
<dbReference type="Gene3D" id="2.30.40.10">
    <property type="entry name" value="Urease, subunit C, domain 1"/>
    <property type="match status" value="1"/>
</dbReference>
<reference evidence="3" key="1">
    <citation type="submission" date="2015-09" db="EMBL/GenBank/DDBJ databases">
        <authorList>
            <person name="Rodrigo-Torres Lidia"/>
            <person name="Arahal R.David."/>
        </authorList>
    </citation>
    <scope>NUCLEOTIDE SEQUENCE [LARGE SCALE GENOMIC DNA]</scope>
    <source>
        <strain evidence="3">CECT 7735</strain>
    </source>
</reference>
<dbReference type="CDD" id="cd01300">
    <property type="entry name" value="YtcJ_like"/>
    <property type="match status" value="1"/>
</dbReference>
<evidence type="ECO:0000313" key="3">
    <source>
        <dbReference type="Proteomes" id="UP000051870"/>
    </source>
</evidence>
<organism evidence="2 3">
    <name type="scientific">Shimia thalassica</name>
    <dbReference type="NCBI Taxonomy" id="1715693"/>
    <lineage>
        <taxon>Bacteria</taxon>
        <taxon>Pseudomonadati</taxon>
        <taxon>Pseudomonadota</taxon>
        <taxon>Alphaproteobacteria</taxon>
        <taxon>Rhodobacterales</taxon>
        <taxon>Roseobacteraceae</taxon>
    </lineage>
</organism>
<dbReference type="InterPro" id="IPR013108">
    <property type="entry name" value="Amidohydro_3"/>
</dbReference>
<feature type="domain" description="Amidohydrolase 3" evidence="1">
    <location>
        <begin position="52"/>
        <end position="553"/>
    </location>
</feature>
<dbReference type="InterPro" id="IPR011059">
    <property type="entry name" value="Metal-dep_hydrolase_composite"/>
</dbReference>
<dbReference type="Pfam" id="PF07969">
    <property type="entry name" value="Amidohydro_3"/>
    <property type="match status" value="1"/>
</dbReference>
<dbReference type="RefSeq" id="WP_058310416.1">
    <property type="nucleotide sequence ID" value="NZ_CYTW01000001.1"/>
</dbReference>
<evidence type="ECO:0000259" key="1">
    <source>
        <dbReference type="Pfam" id="PF07969"/>
    </source>
</evidence>
<name>A0A0N7M8T2_9RHOB</name>
<dbReference type="GeneID" id="83880331"/>
<evidence type="ECO:0000313" key="2">
    <source>
        <dbReference type="EMBL" id="CUJ90608.1"/>
    </source>
</evidence>
<keyword evidence="2" id="KW-0378">Hydrolase</keyword>
<dbReference type="Gene3D" id="3.20.20.140">
    <property type="entry name" value="Metal-dependent hydrolases"/>
    <property type="match status" value="1"/>
</dbReference>
<dbReference type="EMBL" id="CYTW01000001">
    <property type="protein sequence ID" value="CUJ90608.1"/>
    <property type="molecule type" value="Genomic_DNA"/>
</dbReference>
<dbReference type="Gene3D" id="3.10.310.70">
    <property type="match status" value="1"/>
</dbReference>
<dbReference type="PANTHER" id="PTHR22642">
    <property type="entry name" value="IMIDAZOLONEPROPIONASE"/>
    <property type="match status" value="1"/>
</dbReference>
<accession>A0A0N7M8T2</accession>
<dbReference type="InterPro" id="IPR033932">
    <property type="entry name" value="YtcJ-like"/>
</dbReference>
<gene>
    <name evidence="2" type="primary">nfdA_1</name>
    <name evidence="2" type="ORF">PH7735_01272</name>
</gene>
<dbReference type="AlphaFoldDB" id="A0A0N7M8T2"/>